<evidence type="ECO:0000256" key="2">
    <source>
        <dbReference type="ARBA" id="ARBA00006099"/>
    </source>
</evidence>
<dbReference type="Gene3D" id="3.40.190.10">
    <property type="entry name" value="Periplasmic binding protein-like II"/>
    <property type="match status" value="2"/>
</dbReference>
<keyword evidence="4" id="KW-0732">Signal</keyword>
<evidence type="ECO:0000313" key="7">
    <source>
        <dbReference type="EMBL" id="QXJ25718.1"/>
    </source>
</evidence>
<keyword evidence="5" id="KW-0574">Periplasm</keyword>
<accession>A0ABX8R9R1</accession>
<dbReference type="Proteomes" id="UP001049518">
    <property type="component" value="Chromosome"/>
</dbReference>
<evidence type="ECO:0000313" key="8">
    <source>
        <dbReference type="Proteomes" id="UP001049518"/>
    </source>
</evidence>
<comment type="subcellular location">
    <subcellularLocation>
        <location evidence="1">Periplasm</location>
    </subcellularLocation>
</comment>
<evidence type="ECO:0000256" key="1">
    <source>
        <dbReference type="ARBA" id="ARBA00004418"/>
    </source>
</evidence>
<evidence type="ECO:0000256" key="5">
    <source>
        <dbReference type="ARBA" id="ARBA00022764"/>
    </source>
</evidence>
<sequence>MPRYQSVCIVIDGRQGPENLSRGISPRGQNHPLSKLSDHAARCRYVPDQTGRSTREFDRLGGVVGRRLHAALRGAATPLALGVLSACGCGGSTDEAPVTLRLAAYSTPRGAYEKIISEYQKRVKVRFETSYGASGDQSAAVESGERRADIVAFSLEPDITRLVRARLVPEDWRSDAYGGHGGMVTNSVVVIATRKGNPRKLHTWRDLLRPGIEVITPNAFVSGGARWNVLAGYGAESDRGKDKAAGRAYLRALFAHVPVQDSSARGALQTFNSGWGDALLAYENEVSGLAAPLETQMPEATILIENPVAVTLDSEHPREAKAFLTFLRTPAAQRIFAENGYRPVLPGIADPRRFPVPRRLFTIKDLGGWEKLDGEFFDPERGLVADIQERS</sequence>
<protein>
    <submittedName>
        <fullName evidence="7">Extracellular solute-binding protein</fullName>
    </submittedName>
</protein>
<reference evidence="7" key="1">
    <citation type="submission" date="2020-07" db="EMBL/GenBank/DDBJ databases">
        <authorList>
            <person name="Tarantini F.S."/>
            <person name="Hong K.W."/>
            <person name="Chan K.G."/>
        </authorList>
    </citation>
    <scope>NUCLEOTIDE SEQUENCE</scope>
    <source>
        <strain evidence="7">32-07</strain>
    </source>
</reference>
<proteinExistence type="inferred from homology"/>
<evidence type="ECO:0000256" key="4">
    <source>
        <dbReference type="ARBA" id="ARBA00022729"/>
    </source>
</evidence>
<keyword evidence="8" id="KW-1185">Reference proteome</keyword>
<dbReference type="PANTHER" id="PTHR30368:SF2">
    <property type="entry name" value="SULFATE-BINDING PROTEIN"/>
    <property type="match status" value="1"/>
</dbReference>
<feature type="region of interest" description="Disordered" evidence="6">
    <location>
        <begin position="18"/>
        <end position="39"/>
    </location>
</feature>
<gene>
    <name evidence="7" type="ORF">AGRA3207_007247</name>
</gene>
<evidence type="ECO:0000256" key="3">
    <source>
        <dbReference type="ARBA" id="ARBA00022448"/>
    </source>
</evidence>
<organism evidence="7 8">
    <name type="scientific">Actinomadura graeca</name>
    <dbReference type="NCBI Taxonomy" id="2750812"/>
    <lineage>
        <taxon>Bacteria</taxon>
        <taxon>Bacillati</taxon>
        <taxon>Actinomycetota</taxon>
        <taxon>Actinomycetes</taxon>
        <taxon>Streptosporangiales</taxon>
        <taxon>Thermomonosporaceae</taxon>
        <taxon>Actinomadura</taxon>
    </lineage>
</organism>
<dbReference type="InterPro" id="IPR005669">
    <property type="entry name" value="Thiosulph/SO4-bd"/>
</dbReference>
<evidence type="ECO:0000256" key="6">
    <source>
        <dbReference type="SAM" id="MobiDB-lite"/>
    </source>
</evidence>
<dbReference type="Pfam" id="PF13531">
    <property type="entry name" value="SBP_bac_11"/>
    <property type="match status" value="1"/>
</dbReference>
<name>A0ABX8R9R1_9ACTN</name>
<dbReference type="EMBL" id="CP059572">
    <property type="protein sequence ID" value="QXJ25718.1"/>
    <property type="molecule type" value="Genomic_DNA"/>
</dbReference>
<keyword evidence="3" id="KW-0813">Transport</keyword>
<dbReference type="PANTHER" id="PTHR30368">
    <property type="entry name" value="SULFATE-BINDING PROTEIN"/>
    <property type="match status" value="1"/>
</dbReference>
<dbReference type="SUPFAM" id="SSF53850">
    <property type="entry name" value="Periplasmic binding protein-like II"/>
    <property type="match status" value="1"/>
</dbReference>
<comment type="similarity">
    <text evidence="2">Belongs to the prokaryotic sulfate-binding protein family.</text>
</comment>